<dbReference type="PANTHER" id="PTHR45914:SF12">
    <property type="entry name" value="TRANSCRIPTION FACTOR BHLH87"/>
    <property type="match status" value="1"/>
</dbReference>
<dbReference type="SMART" id="SM00353">
    <property type="entry name" value="HLH"/>
    <property type="match status" value="1"/>
</dbReference>
<dbReference type="InterPro" id="IPR011598">
    <property type="entry name" value="bHLH_dom"/>
</dbReference>
<dbReference type="Proteomes" id="UP001604336">
    <property type="component" value="Unassembled WGS sequence"/>
</dbReference>
<evidence type="ECO:0000256" key="1">
    <source>
        <dbReference type="ARBA" id="ARBA00004123"/>
    </source>
</evidence>
<dbReference type="CDD" id="cd11454">
    <property type="entry name" value="bHLH_AtIND_like"/>
    <property type="match status" value="1"/>
</dbReference>
<dbReference type="InterPro" id="IPR045843">
    <property type="entry name" value="IND-like"/>
</dbReference>
<keyword evidence="3" id="KW-0238">DNA-binding</keyword>
<feature type="domain" description="BHLH" evidence="7">
    <location>
        <begin position="289"/>
        <end position="338"/>
    </location>
</feature>
<organism evidence="8 9">
    <name type="scientific">Abeliophyllum distichum</name>
    <dbReference type="NCBI Taxonomy" id="126358"/>
    <lineage>
        <taxon>Eukaryota</taxon>
        <taxon>Viridiplantae</taxon>
        <taxon>Streptophyta</taxon>
        <taxon>Embryophyta</taxon>
        <taxon>Tracheophyta</taxon>
        <taxon>Spermatophyta</taxon>
        <taxon>Magnoliopsida</taxon>
        <taxon>eudicotyledons</taxon>
        <taxon>Gunneridae</taxon>
        <taxon>Pentapetalae</taxon>
        <taxon>asterids</taxon>
        <taxon>lamiids</taxon>
        <taxon>Lamiales</taxon>
        <taxon>Oleaceae</taxon>
        <taxon>Forsythieae</taxon>
        <taxon>Abeliophyllum</taxon>
    </lineage>
</organism>
<comment type="caution">
    <text evidence="8">The sequence shown here is derived from an EMBL/GenBank/DDBJ whole genome shotgun (WGS) entry which is preliminary data.</text>
</comment>
<dbReference type="GO" id="GO:0005634">
    <property type="term" value="C:nucleus"/>
    <property type="evidence" value="ECO:0007669"/>
    <property type="project" value="UniProtKB-SubCell"/>
</dbReference>
<keyword evidence="5" id="KW-0539">Nucleus</keyword>
<evidence type="ECO:0000313" key="9">
    <source>
        <dbReference type="Proteomes" id="UP001604336"/>
    </source>
</evidence>
<feature type="compositionally biased region" description="Polar residues" evidence="6">
    <location>
        <begin position="10"/>
        <end position="22"/>
    </location>
</feature>
<dbReference type="EMBL" id="JBFOLK010000001">
    <property type="protein sequence ID" value="KAL2539153.1"/>
    <property type="molecule type" value="Genomic_DNA"/>
</dbReference>
<dbReference type="PROSITE" id="PS50888">
    <property type="entry name" value="BHLH"/>
    <property type="match status" value="1"/>
</dbReference>
<feature type="compositionally biased region" description="Basic and acidic residues" evidence="6">
    <location>
        <begin position="166"/>
        <end position="183"/>
    </location>
</feature>
<name>A0ABD1VQZ6_9LAMI</name>
<dbReference type="AlphaFoldDB" id="A0ABD1VQZ6"/>
<gene>
    <name evidence="8" type="ORF">Adt_00131</name>
</gene>
<dbReference type="GO" id="GO:0003677">
    <property type="term" value="F:DNA binding"/>
    <property type="evidence" value="ECO:0007669"/>
    <property type="project" value="UniProtKB-KW"/>
</dbReference>
<evidence type="ECO:0000256" key="2">
    <source>
        <dbReference type="ARBA" id="ARBA00023015"/>
    </source>
</evidence>
<evidence type="ECO:0000259" key="7">
    <source>
        <dbReference type="PROSITE" id="PS50888"/>
    </source>
</evidence>
<feature type="compositionally biased region" description="Basic and acidic residues" evidence="6">
    <location>
        <begin position="212"/>
        <end position="221"/>
    </location>
</feature>
<dbReference type="InterPro" id="IPR036638">
    <property type="entry name" value="HLH_DNA-bd_sf"/>
</dbReference>
<proteinExistence type="predicted"/>
<feature type="region of interest" description="Disordered" evidence="6">
    <location>
        <begin position="158"/>
        <end position="245"/>
    </location>
</feature>
<accession>A0ABD1VQZ6</accession>
<evidence type="ECO:0000256" key="3">
    <source>
        <dbReference type="ARBA" id="ARBA00023125"/>
    </source>
</evidence>
<evidence type="ECO:0000256" key="5">
    <source>
        <dbReference type="ARBA" id="ARBA00023242"/>
    </source>
</evidence>
<dbReference type="SUPFAM" id="SSF47459">
    <property type="entry name" value="HLH, helix-loop-helix DNA-binding domain"/>
    <property type="match status" value="1"/>
</dbReference>
<comment type="subcellular location">
    <subcellularLocation>
        <location evidence="1">Nucleus</location>
    </subcellularLocation>
</comment>
<dbReference type="PANTHER" id="PTHR45914">
    <property type="entry name" value="TRANSCRIPTION FACTOR HEC3-RELATED"/>
    <property type="match status" value="1"/>
</dbReference>
<keyword evidence="4" id="KW-0804">Transcription</keyword>
<dbReference type="Pfam" id="PF00010">
    <property type="entry name" value="HLH"/>
    <property type="match status" value="1"/>
</dbReference>
<feature type="region of interest" description="Disordered" evidence="6">
    <location>
        <begin position="1"/>
        <end position="22"/>
    </location>
</feature>
<evidence type="ECO:0000256" key="6">
    <source>
        <dbReference type="SAM" id="MobiDB-lite"/>
    </source>
</evidence>
<evidence type="ECO:0000313" key="8">
    <source>
        <dbReference type="EMBL" id="KAL2539153.1"/>
    </source>
</evidence>
<dbReference type="Gene3D" id="4.10.280.10">
    <property type="entry name" value="Helix-loop-helix DNA-binding domain"/>
    <property type="match status" value="1"/>
</dbReference>
<keyword evidence="9" id="KW-1185">Reference proteome</keyword>
<protein>
    <submittedName>
        <fullName evidence="8">Transcription factor bHLH</fullName>
    </submittedName>
</protein>
<sequence length="366" mass="40382">MDSFDWNDSPVVTNASSSWSNQQHDHMVVQQLGPVLATGTNFISNCGNLLHQEAAKSVPGTSWREAINVEIPYTPNPKDGQITTDLGIASQQKTVINGLQEVKAGNSTDTGSLDSLDCLISTTKSHTDTLVEDDGISMIFSDCKKSWNNFGTVHAASSGASVSDVSKGKQEDNSHFHTNDFKETFAQTTTDQCINPRRSSRTKLYTTKRSSAHSELKEIPSKSKKPRSDKHPNSSNINFQQPVRSSVSELDSEAMAQMKEMIYRAAAFWPINLAMTEAAEKPKRKNIRISTNPQTVAARQRRERISDRIRVLQRLVPGGSKMDTASMLDDAANYLKFLKSQIKAMEELGHSIGSVHFPSTNFAFSP</sequence>
<reference evidence="9" key="1">
    <citation type="submission" date="2024-07" db="EMBL/GenBank/DDBJ databases">
        <title>Two chromosome-level genome assemblies of Korean endemic species Abeliophyllum distichum and Forsythia ovata (Oleaceae).</title>
        <authorList>
            <person name="Jang H."/>
        </authorList>
    </citation>
    <scope>NUCLEOTIDE SEQUENCE [LARGE SCALE GENOMIC DNA]</scope>
</reference>
<keyword evidence="2" id="KW-0805">Transcription regulation</keyword>
<feature type="compositionally biased region" description="Polar residues" evidence="6">
    <location>
        <begin position="233"/>
        <end position="245"/>
    </location>
</feature>
<evidence type="ECO:0000256" key="4">
    <source>
        <dbReference type="ARBA" id="ARBA00023163"/>
    </source>
</evidence>